<comment type="similarity">
    <text evidence="1">Belongs to the peptidase S9B family. DPPIV subfamily.</text>
</comment>
<dbReference type="FunCoup" id="A0A6P8Y560">
    <property type="interactions" value="88"/>
</dbReference>
<dbReference type="InParanoid" id="A0A6P8Y560"/>
<evidence type="ECO:0000256" key="4">
    <source>
        <dbReference type="SAM" id="SignalP"/>
    </source>
</evidence>
<organism evidence="8">
    <name type="scientific">Thrips palmi</name>
    <name type="common">Melon thrips</name>
    <dbReference type="NCBI Taxonomy" id="161013"/>
    <lineage>
        <taxon>Eukaryota</taxon>
        <taxon>Metazoa</taxon>
        <taxon>Ecdysozoa</taxon>
        <taxon>Arthropoda</taxon>
        <taxon>Hexapoda</taxon>
        <taxon>Insecta</taxon>
        <taxon>Pterygota</taxon>
        <taxon>Neoptera</taxon>
        <taxon>Paraneoptera</taxon>
        <taxon>Thysanoptera</taxon>
        <taxon>Terebrantia</taxon>
        <taxon>Thripoidea</taxon>
        <taxon>Thripidae</taxon>
        <taxon>Thrips</taxon>
    </lineage>
</organism>
<name>A0A6P8Y560_THRPL</name>
<evidence type="ECO:0000259" key="6">
    <source>
        <dbReference type="Pfam" id="PF00930"/>
    </source>
</evidence>
<dbReference type="Pfam" id="PF00930">
    <property type="entry name" value="DPPIV_N"/>
    <property type="match status" value="1"/>
</dbReference>
<dbReference type="KEGG" id="tpal:117641467"/>
<feature type="domain" description="Peptidase S9 prolyl oligopeptidase catalytic" evidence="5">
    <location>
        <begin position="574"/>
        <end position="772"/>
    </location>
</feature>
<dbReference type="PANTHER" id="PTHR11731:SF154">
    <property type="entry name" value="VENOM DIPEPTIDYL PEPTIDASE 4-LIKE PROTEIN"/>
    <property type="match status" value="1"/>
</dbReference>
<dbReference type="Proteomes" id="UP000515158">
    <property type="component" value="Unplaced"/>
</dbReference>
<dbReference type="GO" id="GO:0008239">
    <property type="term" value="F:dipeptidyl-peptidase activity"/>
    <property type="evidence" value="ECO:0007669"/>
    <property type="project" value="TreeGrafter"/>
</dbReference>
<dbReference type="GeneID" id="117641467"/>
<feature type="chain" id="PRO_5027991128" description="Venom dipeptidyl peptidase 4" evidence="4">
    <location>
        <begin position="29"/>
        <end position="782"/>
    </location>
</feature>
<dbReference type="InterPro" id="IPR029058">
    <property type="entry name" value="AB_hydrolase_fold"/>
</dbReference>
<keyword evidence="2" id="KW-0325">Glycoprotein</keyword>
<accession>A0A6P8Y560</accession>
<dbReference type="FunFam" id="3.40.50.1820:FF:000003">
    <property type="entry name" value="Dipeptidyl peptidase 4"/>
    <property type="match status" value="1"/>
</dbReference>
<dbReference type="InterPro" id="IPR002469">
    <property type="entry name" value="Peptidase_S9B_N"/>
</dbReference>
<dbReference type="Gene3D" id="2.140.10.30">
    <property type="entry name" value="Dipeptidylpeptidase IV, N-terminal domain"/>
    <property type="match status" value="1"/>
</dbReference>
<evidence type="ECO:0000256" key="1">
    <source>
        <dbReference type="ARBA" id="ARBA00010036"/>
    </source>
</evidence>
<keyword evidence="4" id="KW-0732">Signal</keyword>
<gene>
    <name evidence="8" type="primary">LOC117641467</name>
</gene>
<keyword evidence="7" id="KW-1185">Reference proteome</keyword>
<dbReference type="OrthoDB" id="16520at2759"/>
<dbReference type="GO" id="GO:0005886">
    <property type="term" value="C:plasma membrane"/>
    <property type="evidence" value="ECO:0007669"/>
    <property type="project" value="TreeGrafter"/>
</dbReference>
<dbReference type="Gene3D" id="3.40.50.1820">
    <property type="entry name" value="alpha/beta hydrolase"/>
    <property type="match status" value="1"/>
</dbReference>
<dbReference type="InterPro" id="IPR001375">
    <property type="entry name" value="Peptidase_S9_cat"/>
</dbReference>
<evidence type="ECO:0000256" key="2">
    <source>
        <dbReference type="ARBA" id="ARBA00023180"/>
    </source>
</evidence>
<protein>
    <recommendedName>
        <fullName evidence="3">Venom dipeptidyl peptidase 4</fullName>
    </recommendedName>
</protein>
<dbReference type="PANTHER" id="PTHR11731">
    <property type="entry name" value="PROTEASE FAMILY S9B,C DIPEPTIDYL-PEPTIDASE IV-RELATED"/>
    <property type="match status" value="1"/>
</dbReference>
<evidence type="ECO:0000259" key="5">
    <source>
        <dbReference type="Pfam" id="PF00326"/>
    </source>
</evidence>
<evidence type="ECO:0000256" key="3">
    <source>
        <dbReference type="ARBA" id="ARBA00072929"/>
    </source>
</evidence>
<dbReference type="AlphaFoldDB" id="A0A6P8Y560"/>
<reference evidence="8" key="1">
    <citation type="submission" date="2025-08" db="UniProtKB">
        <authorList>
            <consortium name="RefSeq"/>
        </authorList>
    </citation>
    <scope>IDENTIFICATION</scope>
    <source>
        <tissue evidence="8">Total insect</tissue>
    </source>
</reference>
<proteinExistence type="inferred from homology"/>
<dbReference type="SUPFAM" id="SSF82171">
    <property type="entry name" value="DPP6 N-terminal domain-like"/>
    <property type="match status" value="1"/>
</dbReference>
<feature type="signal peptide" evidence="4">
    <location>
        <begin position="1"/>
        <end position="28"/>
    </location>
</feature>
<dbReference type="GO" id="GO:0008236">
    <property type="term" value="F:serine-type peptidase activity"/>
    <property type="evidence" value="ECO:0007669"/>
    <property type="project" value="InterPro"/>
</dbReference>
<dbReference type="GO" id="GO:0006508">
    <property type="term" value="P:proteolysis"/>
    <property type="evidence" value="ECO:0007669"/>
    <property type="project" value="InterPro"/>
</dbReference>
<dbReference type="InterPro" id="IPR050278">
    <property type="entry name" value="Serine_Prot_S9B/DPPIV"/>
</dbReference>
<dbReference type="SUPFAM" id="SSF53474">
    <property type="entry name" value="alpha/beta-Hydrolases"/>
    <property type="match status" value="1"/>
</dbReference>
<dbReference type="Pfam" id="PF00326">
    <property type="entry name" value="Peptidase_S9"/>
    <property type="match status" value="1"/>
</dbReference>
<dbReference type="RefSeq" id="XP_034234708.1">
    <property type="nucleotide sequence ID" value="XM_034378817.1"/>
</dbReference>
<feature type="domain" description="Dipeptidylpeptidase IV N-terminal" evidence="6">
    <location>
        <begin position="103"/>
        <end position="478"/>
    </location>
</feature>
<sequence>MASPSPWSPALRQVLALGLALLVPLAACAPTASRGPFSLDDFINAKFTTRSFKGTWVADNTLRFFNSTTKEAVLYNLENQSTTVLVPREVLRKYTDSSIDSYSKDGRLAAIAYDTTKLYRHSTTSRFVIYDTQTGATSPVHGATPLRTLVWAGQHSIVWVQGSDVFYRKDAMTAGPDVQITTTGEDGIIFNGIPDWVYEEEVLASGSALWPSPDGRMLAFASFNDTFVNHTFYFKYGGESGQETPQYPTLVNITYPKAGTPNPDVHLMLVDLDKVAQTSTVDLIDILPPAEVTSDHILYGCFWTANRLLASWTNRVQNINIISSYDMNGQHQKQAWNLTEEAGWVDPPVLQMHSTGRRAAAILPKDDYPHLAVLTFADDDTADTAVSYLSKGDATVLSILGWDEARGHLYYVQTLPEDPAKRHVYRVEVPGEDNNQVASEPACLTCHIKSPERNDCTYGDGSFSTSFTYAALYCLGPDPAFYGLYRLQTASVPEHIMTWDDNSEVRALLWTRQRPEYIDEWYPVEGGFQARVRLMLPQGMDKSGATKYPLLVYVYAGPDSNQVTTAFSVAFGDYLCTNRKIIYALIDGRGSGRNGRKKMHALYRHLGTVEIQDQIAVADQVKNKWKFVDPARTAIWGWSYGGFSTAHAMAQDTGGVFCCGLSVAPVTSFIYYDTIYTERYMGLPTAEDNLGGYNGTDVTRRVDNFRNKKYMLIHGNADDNVHYQQSMELSRALEEKDIMFQQQSYPDEAHALAGVKKHVYHTMDDFWTRAFKLPKPDWANEL</sequence>
<evidence type="ECO:0000313" key="7">
    <source>
        <dbReference type="Proteomes" id="UP000515158"/>
    </source>
</evidence>
<evidence type="ECO:0000313" key="8">
    <source>
        <dbReference type="RefSeq" id="XP_034234708.1"/>
    </source>
</evidence>